<accession>A0A6A6D5K1</accession>
<name>A0A6A6D5K1_ZASCE</name>
<evidence type="ECO:0000313" key="2">
    <source>
        <dbReference type="Proteomes" id="UP000799537"/>
    </source>
</evidence>
<reference evidence="1" key="1">
    <citation type="journal article" date="2020" name="Stud. Mycol.">
        <title>101 Dothideomycetes genomes: a test case for predicting lifestyles and emergence of pathogens.</title>
        <authorList>
            <person name="Haridas S."/>
            <person name="Albert R."/>
            <person name="Binder M."/>
            <person name="Bloem J."/>
            <person name="Labutti K."/>
            <person name="Salamov A."/>
            <person name="Andreopoulos B."/>
            <person name="Baker S."/>
            <person name="Barry K."/>
            <person name="Bills G."/>
            <person name="Bluhm B."/>
            <person name="Cannon C."/>
            <person name="Castanera R."/>
            <person name="Culley D."/>
            <person name="Daum C."/>
            <person name="Ezra D."/>
            <person name="Gonzalez J."/>
            <person name="Henrissat B."/>
            <person name="Kuo A."/>
            <person name="Liang C."/>
            <person name="Lipzen A."/>
            <person name="Lutzoni F."/>
            <person name="Magnuson J."/>
            <person name="Mondo S."/>
            <person name="Nolan M."/>
            <person name="Ohm R."/>
            <person name="Pangilinan J."/>
            <person name="Park H.-J."/>
            <person name="Ramirez L."/>
            <person name="Alfaro M."/>
            <person name="Sun H."/>
            <person name="Tritt A."/>
            <person name="Yoshinaga Y."/>
            <person name="Zwiers L.-H."/>
            <person name="Turgeon B."/>
            <person name="Goodwin S."/>
            <person name="Spatafora J."/>
            <person name="Crous P."/>
            <person name="Grigoriev I."/>
        </authorList>
    </citation>
    <scope>NUCLEOTIDE SEQUENCE</scope>
    <source>
        <strain evidence="1">ATCC 36951</strain>
    </source>
</reference>
<proteinExistence type="predicted"/>
<dbReference type="RefSeq" id="XP_033674391.1">
    <property type="nucleotide sequence ID" value="XM_033810949.1"/>
</dbReference>
<dbReference type="AlphaFoldDB" id="A0A6A6D5K1"/>
<keyword evidence="2" id="KW-1185">Reference proteome</keyword>
<sequence length="112" mass="12010">MANPNDYDRSQAYLTLVKLSPERSVYFSSTNDNELQAEFRVHGARVDAGQHVRVRAESNVASGQRLSLTKKGDFASSCTCTGGIAQGCSRASLPDPNLDLKGSPTYEGIGLS</sequence>
<organism evidence="1 2">
    <name type="scientific">Zasmidium cellare ATCC 36951</name>
    <dbReference type="NCBI Taxonomy" id="1080233"/>
    <lineage>
        <taxon>Eukaryota</taxon>
        <taxon>Fungi</taxon>
        <taxon>Dikarya</taxon>
        <taxon>Ascomycota</taxon>
        <taxon>Pezizomycotina</taxon>
        <taxon>Dothideomycetes</taxon>
        <taxon>Dothideomycetidae</taxon>
        <taxon>Mycosphaerellales</taxon>
        <taxon>Mycosphaerellaceae</taxon>
        <taxon>Zasmidium</taxon>
    </lineage>
</organism>
<dbReference type="Proteomes" id="UP000799537">
    <property type="component" value="Unassembled WGS sequence"/>
</dbReference>
<protein>
    <submittedName>
        <fullName evidence="1">Uncharacterized protein</fullName>
    </submittedName>
</protein>
<dbReference type="GeneID" id="54564221"/>
<evidence type="ECO:0000313" key="1">
    <source>
        <dbReference type="EMBL" id="KAF2173502.1"/>
    </source>
</evidence>
<gene>
    <name evidence="1" type="ORF">M409DRAFT_48469</name>
</gene>
<dbReference type="EMBL" id="ML993579">
    <property type="protein sequence ID" value="KAF2173502.1"/>
    <property type="molecule type" value="Genomic_DNA"/>
</dbReference>